<dbReference type="PANTHER" id="PTHR11592">
    <property type="entry name" value="GLUTATHIONE PEROXIDASE"/>
    <property type="match status" value="1"/>
</dbReference>
<comment type="similarity">
    <text evidence="1">Belongs to the glutathione peroxidase family.</text>
</comment>
<organism evidence="4">
    <name type="scientific">marine metagenome</name>
    <dbReference type="NCBI Taxonomy" id="408172"/>
    <lineage>
        <taxon>unclassified sequences</taxon>
        <taxon>metagenomes</taxon>
        <taxon>ecological metagenomes</taxon>
    </lineage>
</organism>
<evidence type="ECO:0000256" key="2">
    <source>
        <dbReference type="ARBA" id="ARBA00022559"/>
    </source>
</evidence>
<evidence type="ECO:0000313" key="4">
    <source>
        <dbReference type="EMBL" id="SVA59972.1"/>
    </source>
</evidence>
<reference evidence="4" key="1">
    <citation type="submission" date="2018-05" db="EMBL/GenBank/DDBJ databases">
        <authorList>
            <person name="Lanie J.A."/>
            <person name="Ng W.-L."/>
            <person name="Kazmierczak K.M."/>
            <person name="Andrzejewski T.M."/>
            <person name="Davidsen T.M."/>
            <person name="Wayne K.J."/>
            <person name="Tettelin H."/>
            <person name="Glass J.I."/>
            <person name="Rusch D."/>
            <person name="Podicherti R."/>
            <person name="Tsui H.-C.T."/>
            <person name="Winkler M.E."/>
        </authorList>
    </citation>
    <scope>NUCLEOTIDE SEQUENCE</scope>
</reference>
<dbReference type="PANTHER" id="PTHR11592:SF134">
    <property type="entry name" value="PHOSPHOLIPID HYDROPEROXIDE GLUTATHIONE PEROXIDASE"/>
    <property type="match status" value="1"/>
</dbReference>
<dbReference type="InterPro" id="IPR000889">
    <property type="entry name" value="Glutathione_peroxidase"/>
</dbReference>
<dbReference type="Gene3D" id="3.40.30.10">
    <property type="entry name" value="Glutaredoxin"/>
    <property type="match status" value="1"/>
</dbReference>
<evidence type="ECO:0000256" key="1">
    <source>
        <dbReference type="ARBA" id="ARBA00006926"/>
    </source>
</evidence>
<dbReference type="GO" id="GO:0004601">
    <property type="term" value="F:peroxidase activity"/>
    <property type="evidence" value="ECO:0007669"/>
    <property type="project" value="UniProtKB-KW"/>
</dbReference>
<dbReference type="PROSITE" id="PS51355">
    <property type="entry name" value="GLUTATHIONE_PEROXID_3"/>
    <property type="match status" value="1"/>
</dbReference>
<dbReference type="AlphaFoldDB" id="A0A381X5Z0"/>
<protein>
    <recommendedName>
        <fullName evidence="5">Glutathione peroxidase</fullName>
    </recommendedName>
</protein>
<dbReference type="PRINTS" id="PR01011">
    <property type="entry name" value="GLUTPROXDASE"/>
</dbReference>
<dbReference type="CDD" id="cd00340">
    <property type="entry name" value="GSH_Peroxidase"/>
    <property type="match status" value="1"/>
</dbReference>
<dbReference type="Pfam" id="PF00255">
    <property type="entry name" value="GSHPx"/>
    <property type="match status" value="1"/>
</dbReference>
<evidence type="ECO:0000256" key="3">
    <source>
        <dbReference type="ARBA" id="ARBA00023002"/>
    </source>
</evidence>
<gene>
    <name evidence="4" type="ORF">METZ01_LOCUS112826</name>
</gene>
<keyword evidence="3" id="KW-0560">Oxidoreductase</keyword>
<dbReference type="InterPro" id="IPR036249">
    <property type="entry name" value="Thioredoxin-like_sf"/>
</dbReference>
<dbReference type="GO" id="GO:0006979">
    <property type="term" value="P:response to oxidative stress"/>
    <property type="evidence" value="ECO:0007669"/>
    <property type="project" value="InterPro"/>
</dbReference>
<dbReference type="PROSITE" id="PS00460">
    <property type="entry name" value="GLUTATHIONE_PEROXID_1"/>
    <property type="match status" value="1"/>
</dbReference>
<dbReference type="InterPro" id="IPR029759">
    <property type="entry name" value="GPX_AS"/>
</dbReference>
<proteinExistence type="inferred from homology"/>
<dbReference type="SUPFAM" id="SSF52833">
    <property type="entry name" value="Thioredoxin-like"/>
    <property type="match status" value="1"/>
</dbReference>
<dbReference type="PIRSF" id="PIRSF000303">
    <property type="entry name" value="Glutathion_perox"/>
    <property type="match status" value="1"/>
</dbReference>
<evidence type="ECO:0008006" key="5">
    <source>
        <dbReference type="Google" id="ProtNLM"/>
    </source>
</evidence>
<name>A0A381X5Z0_9ZZZZ</name>
<dbReference type="EMBL" id="UINC01013983">
    <property type="protein sequence ID" value="SVA59972.1"/>
    <property type="molecule type" value="Genomic_DNA"/>
</dbReference>
<sequence length="179" mass="20919">MYLLKLLLIPITIIQLNMSVNNLNSIYDIKINDITGEPIELSDFKDKYLLFVNVASKCGFTDQYKDLQELHEKYKSDLVVVGLPCNQFNNQEPGNEQEISQFCKINYGVTFLLTEKIEVKGDNQHYLYKWLTDKNLNGVKNSTVRWNFQKYLVDPSGKLINYWYSITNPLSEKIIKHIQ</sequence>
<accession>A0A381X5Z0</accession>
<dbReference type="FunFam" id="3.40.30.10:FF:000010">
    <property type="entry name" value="Glutathione peroxidase"/>
    <property type="match status" value="1"/>
</dbReference>
<keyword evidence="2" id="KW-0575">Peroxidase</keyword>